<feature type="transmembrane region" description="Helical" evidence="1">
    <location>
        <begin position="16"/>
        <end position="34"/>
    </location>
</feature>
<keyword evidence="1" id="KW-1133">Transmembrane helix</keyword>
<feature type="transmembrane region" description="Helical" evidence="1">
    <location>
        <begin position="40"/>
        <end position="57"/>
    </location>
</feature>
<evidence type="ECO:0008006" key="4">
    <source>
        <dbReference type="Google" id="ProtNLM"/>
    </source>
</evidence>
<dbReference type="KEGG" id="ebh:BSEPE_1334"/>
<accession>A0A0P0UT63</accession>
<sequence>MTMRNNLSVKIQPSKIYLGISIAVYLLGIFSAWYYFYSLWLSLAVSIALCFWLVYFLPRFLWLTHPNSIVEISLNMDKLMVTKNNFATQQYSTFHLEFQSRFLVIIRIGKESVVIFKDALAPASLSKINKYFNAHS</sequence>
<keyword evidence="3" id="KW-1185">Reference proteome</keyword>
<dbReference type="STRING" id="1303921.BSEPE_1334"/>
<proteinExistence type="predicted"/>
<evidence type="ECO:0000256" key="1">
    <source>
        <dbReference type="SAM" id="Phobius"/>
    </source>
</evidence>
<dbReference type="EMBL" id="AP013042">
    <property type="protein sequence ID" value="BAS68317.1"/>
    <property type="molecule type" value="Genomic_DNA"/>
</dbReference>
<organism evidence="2 3">
    <name type="scientific">endosymbiont of Bathymodiolus septemdierum str. Myojin knoll</name>
    <dbReference type="NCBI Taxonomy" id="1303921"/>
    <lineage>
        <taxon>Bacteria</taxon>
        <taxon>Pseudomonadati</taxon>
        <taxon>Pseudomonadota</taxon>
        <taxon>Gammaproteobacteria</taxon>
        <taxon>sulfur-oxidizing symbionts</taxon>
    </lineage>
</organism>
<keyword evidence="1" id="KW-0812">Transmembrane</keyword>
<reference evidence="2 3" key="1">
    <citation type="journal article" date="2000" name="Mar. Ecol. Prog. Ser.">
        <title>Phylogenetic characterization of endosymbionts in three hydrothermal vent mussels: influence on host distributions.</title>
        <authorList>
            <person name="Fujiwara Y."/>
            <person name="Takai K."/>
            <person name="Uematsu K."/>
            <person name="Tsuchida S."/>
            <person name="Hunt J.C."/>
            <person name="Hashimoto J."/>
        </authorList>
    </citation>
    <scope>NUCLEOTIDE SEQUENCE [LARGE SCALE GENOMIC DNA]</scope>
    <source>
        <strain evidence="2 3">Myojin Knoll</strain>
    </source>
</reference>
<keyword evidence="1" id="KW-0472">Membrane</keyword>
<gene>
    <name evidence="2" type="ORF">BSEPE_1334</name>
</gene>
<dbReference type="Proteomes" id="UP000067399">
    <property type="component" value="Chromosome"/>
</dbReference>
<dbReference type="AlphaFoldDB" id="A0A0P0UT63"/>
<evidence type="ECO:0000313" key="2">
    <source>
        <dbReference type="EMBL" id="BAS68317.1"/>
    </source>
</evidence>
<evidence type="ECO:0000313" key="3">
    <source>
        <dbReference type="Proteomes" id="UP000067399"/>
    </source>
</evidence>
<reference evidence="2 3" key="2">
    <citation type="journal article" date="2016" name="ISME J.">
        <title>Heterogeneous composition of key metabolic gene clusters in a vent mussel symbiont population.</title>
        <authorList>
            <person name="Ikuta T."/>
            <person name="Takaki Y."/>
            <person name="Nagai Y."/>
            <person name="Shimamura S."/>
            <person name="Tsuda M."/>
            <person name="Kawagucci S."/>
            <person name="Aoki Y."/>
            <person name="Inoue K."/>
            <person name="Teruya M."/>
            <person name="Satou K."/>
            <person name="Teruya K."/>
            <person name="Shimoji M."/>
            <person name="Tamotsu H."/>
            <person name="Hirano T."/>
            <person name="Maruyama T."/>
            <person name="Yoshida T."/>
        </authorList>
    </citation>
    <scope>NUCLEOTIDE SEQUENCE [LARGE SCALE GENOMIC DNA]</scope>
    <source>
        <strain evidence="2 3">Myojin Knoll</strain>
    </source>
</reference>
<protein>
    <recommendedName>
        <fullName evidence="4">YcxB-like protein domain-containing protein</fullName>
    </recommendedName>
</protein>
<name>A0A0P0UT63_9GAMM</name>